<evidence type="ECO:0000256" key="2">
    <source>
        <dbReference type="ARBA" id="ARBA00022448"/>
    </source>
</evidence>
<evidence type="ECO:0000256" key="9">
    <source>
        <dbReference type="ARBA" id="ARBA00023136"/>
    </source>
</evidence>
<comment type="caution">
    <text evidence="15">The sequence shown here is derived from an EMBL/GenBank/DDBJ whole genome shotgun (WGS) entry which is preliminary data.</text>
</comment>
<dbReference type="InterPro" id="IPR005821">
    <property type="entry name" value="Ion_trans_dom"/>
</dbReference>
<feature type="transmembrane region" description="Helical" evidence="13">
    <location>
        <begin position="488"/>
        <end position="513"/>
    </location>
</feature>
<dbReference type="InterPro" id="IPR052076">
    <property type="entry name" value="TRP_cation_channel"/>
</dbReference>
<feature type="transmembrane region" description="Helical" evidence="13">
    <location>
        <begin position="593"/>
        <end position="613"/>
    </location>
</feature>
<organism evidence="15 16">
    <name type="scientific">Orchesella dallaii</name>
    <dbReference type="NCBI Taxonomy" id="48710"/>
    <lineage>
        <taxon>Eukaryota</taxon>
        <taxon>Metazoa</taxon>
        <taxon>Ecdysozoa</taxon>
        <taxon>Arthropoda</taxon>
        <taxon>Hexapoda</taxon>
        <taxon>Collembola</taxon>
        <taxon>Entomobryomorpha</taxon>
        <taxon>Entomobryoidea</taxon>
        <taxon>Orchesellidae</taxon>
        <taxon>Orchesellinae</taxon>
        <taxon>Orchesella</taxon>
    </lineage>
</organism>
<keyword evidence="3" id="KW-0716">Sensory transduction</keyword>
<evidence type="ECO:0000256" key="6">
    <source>
        <dbReference type="ARBA" id="ARBA00022989"/>
    </source>
</evidence>
<dbReference type="Gene3D" id="1.25.40.20">
    <property type="entry name" value="Ankyrin repeat-containing domain"/>
    <property type="match status" value="2"/>
</dbReference>
<keyword evidence="2" id="KW-0813">Transport</keyword>
<evidence type="ECO:0000256" key="4">
    <source>
        <dbReference type="ARBA" id="ARBA00022692"/>
    </source>
</evidence>
<keyword evidence="16" id="KW-1185">Reference proteome</keyword>
<keyword evidence="6 13" id="KW-1133">Transmembrane helix</keyword>
<evidence type="ECO:0000256" key="1">
    <source>
        <dbReference type="ARBA" id="ARBA00004141"/>
    </source>
</evidence>
<evidence type="ECO:0000256" key="11">
    <source>
        <dbReference type="ARBA" id="ARBA00023303"/>
    </source>
</evidence>
<evidence type="ECO:0000256" key="5">
    <source>
        <dbReference type="ARBA" id="ARBA00022737"/>
    </source>
</evidence>
<keyword evidence="9 13" id="KW-0472">Membrane</keyword>
<feature type="transmembrane region" description="Helical" evidence="13">
    <location>
        <begin position="654"/>
        <end position="676"/>
    </location>
</feature>
<dbReference type="EMBL" id="CAXLJM020000028">
    <property type="protein sequence ID" value="CAL8096587.1"/>
    <property type="molecule type" value="Genomic_DNA"/>
</dbReference>
<name>A0ABP1QB32_9HEXA</name>
<dbReference type="Proteomes" id="UP001642540">
    <property type="component" value="Unassembled WGS sequence"/>
</dbReference>
<keyword evidence="4 13" id="KW-0812">Transmembrane</keyword>
<dbReference type="Pfam" id="PF12796">
    <property type="entry name" value="Ank_2"/>
    <property type="match status" value="1"/>
</dbReference>
<sequence length="768" mass="86728">MGTDSSNSHIPVCWDRMSTNCLVLKITSKAIDFTNHILSPSKSTSDRNWFANESTRDLAESSVRMWYNRCDLMHCQCKQRNTSGWHPIHLASLIGNQNLILEILNKERDVVNAEYNFKMEVITPLMCGAASSSIGVMRLLAGQGANFSSNPIKDLEWAIKGKSPECLIFVAEKATISPKEGTIINMLELFTTGILKDDAAGILEVILEFPRASVKRLTLSTIRRSVLAHKIQVECRALFFIALEKGFKDVVKLLIKKAKVNLNHVVFNGTPAMHYTIQNNTKDDLAAEILDILLNNGTMVNGRDGKGRTALNIAASAGYVKCAFVLIQREAEICVSDLKNLNERVPQFLETYFDSLISSRGLTSSPSGELVSIDIRFMGVKRNGKKKEEIKIQDDCKELLFLKFVIDDGQKELLMHPVIQTYLYTKWLICRKYFYCSVLLHICQLLCFTILTTEKYCVEDYCHTSIGNESGAQPLHNGSSYSSDNRPLIWFAVLGTSTFIIRIIMVLLNAFLFGTVKTNAMKHKFECVLLVSILVTIIPFPNPQDCSSLNFQRGTASISILLAWCYSLFYLARHPHLGIYVEMLLKVFKNFATFFLTYTCVLIGYALAFSVVLPKNSDFKTFISRMRKILTWMVGDLEIEIPKKEADLQIVVNILYISFILTVTVALINLLIGLAVHDIQGLLIKSKLNESIRQVHYLHMIQSMIYSKPMTNLAPLGIRKFFRRSIKLPLNVHIITVFPNKSDDKRLPQYLKQDALAVAKRNIVGIKN</sequence>
<reference evidence="15 16" key="1">
    <citation type="submission" date="2024-08" db="EMBL/GenBank/DDBJ databases">
        <authorList>
            <person name="Cucini C."/>
            <person name="Frati F."/>
        </authorList>
    </citation>
    <scope>NUCLEOTIDE SEQUENCE [LARGE SCALE GENOMIC DNA]</scope>
</reference>
<accession>A0ABP1QB32</accession>
<gene>
    <name evidence="15" type="ORF">ODALV1_LOCUS9398</name>
</gene>
<feature type="transmembrane region" description="Helical" evidence="13">
    <location>
        <begin position="554"/>
        <end position="572"/>
    </location>
</feature>
<evidence type="ECO:0000256" key="10">
    <source>
        <dbReference type="ARBA" id="ARBA00023180"/>
    </source>
</evidence>
<proteinExistence type="predicted"/>
<dbReference type="SMART" id="SM00248">
    <property type="entry name" value="ANK"/>
    <property type="match status" value="5"/>
</dbReference>
<evidence type="ECO:0000256" key="3">
    <source>
        <dbReference type="ARBA" id="ARBA00022606"/>
    </source>
</evidence>
<dbReference type="PANTHER" id="PTHR47143:SF1">
    <property type="entry name" value="ION_TRANS DOMAIN-CONTAINING PROTEIN"/>
    <property type="match status" value="1"/>
</dbReference>
<keyword evidence="8" id="KW-0406">Ion transport</keyword>
<keyword evidence="10" id="KW-0325">Glycoprotein</keyword>
<evidence type="ECO:0000259" key="14">
    <source>
        <dbReference type="Pfam" id="PF00520"/>
    </source>
</evidence>
<feature type="transmembrane region" description="Helical" evidence="13">
    <location>
        <begin position="525"/>
        <end position="542"/>
    </location>
</feature>
<dbReference type="Pfam" id="PF00520">
    <property type="entry name" value="Ion_trans"/>
    <property type="match status" value="1"/>
</dbReference>
<feature type="domain" description="Ion transport" evidence="14">
    <location>
        <begin position="459"/>
        <end position="680"/>
    </location>
</feature>
<dbReference type="PANTHER" id="PTHR47143">
    <property type="entry name" value="TRANSIENT RECEPTOR POTENTIAL CATION CHANNEL PROTEIN PAINLESS"/>
    <property type="match status" value="1"/>
</dbReference>
<feature type="repeat" description="ANK" evidence="12">
    <location>
        <begin position="306"/>
        <end position="338"/>
    </location>
</feature>
<comment type="subcellular location">
    <subcellularLocation>
        <location evidence="1">Membrane</location>
        <topology evidence="1">Multi-pass membrane protein</topology>
    </subcellularLocation>
</comment>
<keyword evidence="7 12" id="KW-0040">ANK repeat</keyword>
<evidence type="ECO:0000313" key="15">
    <source>
        <dbReference type="EMBL" id="CAL8096587.1"/>
    </source>
</evidence>
<keyword evidence="5" id="KW-0677">Repeat</keyword>
<evidence type="ECO:0000256" key="13">
    <source>
        <dbReference type="SAM" id="Phobius"/>
    </source>
</evidence>
<evidence type="ECO:0000313" key="16">
    <source>
        <dbReference type="Proteomes" id="UP001642540"/>
    </source>
</evidence>
<evidence type="ECO:0000256" key="12">
    <source>
        <dbReference type="PROSITE-ProRule" id="PRU00023"/>
    </source>
</evidence>
<evidence type="ECO:0000256" key="7">
    <source>
        <dbReference type="ARBA" id="ARBA00023043"/>
    </source>
</evidence>
<dbReference type="InterPro" id="IPR036770">
    <property type="entry name" value="Ankyrin_rpt-contain_sf"/>
</dbReference>
<dbReference type="PROSITE" id="PS50088">
    <property type="entry name" value="ANK_REPEAT"/>
    <property type="match status" value="1"/>
</dbReference>
<dbReference type="SUPFAM" id="SSF48403">
    <property type="entry name" value="Ankyrin repeat"/>
    <property type="match status" value="1"/>
</dbReference>
<protein>
    <recommendedName>
        <fullName evidence="14">Ion transport domain-containing protein</fullName>
    </recommendedName>
</protein>
<keyword evidence="11" id="KW-0407">Ion channel</keyword>
<evidence type="ECO:0000256" key="8">
    <source>
        <dbReference type="ARBA" id="ARBA00023065"/>
    </source>
</evidence>
<dbReference type="InterPro" id="IPR002110">
    <property type="entry name" value="Ankyrin_rpt"/>
</dbReference>